<dbReference type="Pfam" id="PF03948">
    <property type="entry name" value="Ribosomal_L9_C"/>
    <property type="match status" value="1"/>
</dbReference>
<dbReference type="InterPro" id="IPR020070">
    <property type="entry name" value="Ribosomal_bL9_N"/>
</dbReference>
<dbReference type="GO" id="GO:0005840">
    <property type="term" value="C:ribosome"/>
    <property type="evidence" value="ECO:0007669"/>
    <property type="project" value="UniProtKB-KW"/>
</dbReference>
<dbReference type="Gene3D" id="3.40.5.10">
    <property type="entry name" value="Ribosomal protein L9, N-terminal domain"/>
    <property type="match status" value="1"/>
</dbReference>
<evidence type="ECO:0000256" key="6">
    <source>
        <dbReference type="ARBA" id="ARBA00035292"/>
    </source>
</evidence>
<dbReference type="EMBL" id="MTEJ01000399">
    <property type="protein sequence ID" value="OQX03540.1"/>
    <property type="molecule type" value="Genomic_DNA"/>
</dbReference>
<dbReference type="InterPro" id="IPR000244">
    <property type="entry name" value="Ribosomal_bL9"/>
</dbReference>
<sequence>MEIILLKKVENLGTLGSVVNVRPGYARNFLIPQGKAKMATKTNIAEFETRRAELEAEAADILAAAQARKAQLDDMVITIQAKAGNEGKLFGSVSNHEIAEAINAAGVTLERREIRMPEGALRHLGEFEVGVHLHSEVDATVKVVIEAE</sequence>
<organism evidence="10 11">
    <name type="scientific">Thiothrix lacustris</name>
    <dbReference type="NCBI Taxonomy" id="525917"/>
    <lineage>
        <taxon>Bacteria</taxon>
        <taxon>Pseudomonadati</taxon>
        <taxon>Pseudomonadota</taxon>
        <taxon>Gammaproteobacteria</taxon>
        <taxon>Thiotrichales</taxon>
        <taxon>Thiotrichaceae</taxon>
        <taxon>Thiothrix</taxon>
    </lineage>
</organism>
<evidence type="ECO:0000256" key="8">
    <source>
        <dbReference type="SAM" id="Coils"/>
    </source>
</evidence>
<dbReference type="GO" id="GO:0006412">
    <property type="term" value="P:translation"/>
    <property type="evidence" value="ECO:0007669"/>
    <property type="project" value="UniProtKB-UniRule"/>
</dbReference>
<comment type="function">
    <text evidence="7">Binds to the 23S rRNA.</text>
</comment>
<evidence type="ECO:0000313" key="11">
    <source>
        <dbReference type="Proteomes" id="UP000192491"/>
    </source>
</evidence>
<comment type="caution">
    <text evidence="10">The sequence shown here is derived from an EMBL/GenBank/DDBJ whole genome shotgun (WGS) entry which is preliminary data.</text>
</comment>
<dbReference type="GO" id="GO:0003735">
    <property type="term" value="F:structural constituent of ribosome"/>
    <property type="evidence" value="ECO:0007669"/>
    <property type="project" value="InterPro"/>
</dbReference>
<dbReference type="HAMAP" id="MF_00503">
    <property type="entry name" value="Ribosomal_bL9"/>
    <property type="match status" value="1"/>
</dbReference>
<dbReference type="Pfam" id="PF01281">
    <property type="entry name" value="Ribosomal_L9_N"/>
    <property type="match status" value="1"/>
</dbReference>
<evidence type="ECO:0000256" key="2">
    <source>
        <dbReference type="ARBA" id="ARBA00022730"/>
    </source>
</evidence>
<name>A0A1Y1QEF2_9GAMM</name>
<feature type="domain" description="Ribosomal protein L9" evidence="9">
    <location>
        <begin position="13"/>
        <end position="40"/>
    </location>
</feature>
<keyword evidence="3 7" id="KW-0694">RNA-binding</keyword>
<dbReference type="NCBIfam" id="TIGR00158">
    <property type="entry name" value="L9"/>
    <property type="match status" value="1"/>
</dbReference>
<dbReference type="Gene3D" id="3.10.430.100">
    <property type="entry name" value="Ribosomal protein L9, C-terminal domain"/>
    <property type="match status" value="1"/>
</dbReference>
<dbReference type="GO" id="GO:1990904">
    <property type="term" value="C:ribonucleoprotein complex"/>
    <property type="evidence" value="ECO:0007669"/>
    <property type="project" value="UniProtKB-KW"/>
</dbReference>
<dbReference type="InterPro" id="IPR020594">
    <property type="entry name" value="Ribosomal_bL9_bac/chp"/>
</dbReference>
<keyword evidence="5 7" id="KW-0687">Ribonucleoprotein</keyword>
<proteinExistence type="inferred from homology"/>
<evidence type="ECO:0000256" key="7">
    <source>
        <dbReference type="HAMAP-Rule" id="MF_00503"/>
    </source>
</evidence>
<dbReference type="PROSITE" id="PS00651">
    <property type="entry name" value="RIBOSOMAL_L9"/>
    <property type="match status" value="1"/>
</dbReference>
<keyword evidence="4 7" id="KW-0689">Ribosomal protein</keyword>
<feature type="coiled-coil region" evidence="8">
    <location>
        <begin position="37"/>
        <end position="64"/>
    </location>
</feature>
<dbReference type="AlphaFoldDB" id="A0A1Y1QEF2"/>
<reference evidence="10 11" key="1">
    <citation type="submission" date="2017-01" db="EMBL/GenBank/DDBJ databases">
        <title>Novel large sulfur bacteria in the metagenomes of groundwater-fed chemosynthetic microbial mats in the Lake Huron basin.</title>
        <authorList>
            <person name="Sharrar A.M."/>
            <person name="Flood B.E."/>
            <person name="Bailey J.V."/>
            <person name="Jones D.S."/>
            <person name="Biddanda B."/>
            <person name="Ruberg S.A."/>
            <person name="Marcus D.N."/>
            <person name="Dick G.J."/>
        </authorList>
    </citation>
    <scope>NUCLEOTIDE SEQUENCE [LARGE SCALE GENOMIC DNA]</scope>
    <source>
        <strain evidence="10">A8</strain>
    </source>
</reference>
<accession>A0A1Y1QEF2</accession>
<dbReference type="SUPFAM" id="SSF55653">
    <property type="entry name" value="Ribosomal protein L9 C-domain"/>
    <property type="match status" value="1"/>
</dbReference>
<keyword evidence="8" id="KW-0175">Coiled coil</keyword>
<evidence type="ECO:0000256" key="3">
    <source>
        <dbReference type="ARBA" id="ARBA00022884"/>
    </source>
</evidence>
<gene>
    <name evidence="7" type="primary">rplI</name>
    <name evidence="10" type="ORF">BWK73_39210</name>
</gene>
<protein>
    <recommendedName>
        <fullName evidence="6 7">Large ribosomal subunit protein bL9</fullName>
    </recommendedName>
</protein>
<keyword evidence="2 7" id="KW-0699">rRNA-binding</keyword>
<evidence type="ECO:0000256" key="4">
    <source>
        <dbReference type="ARBA" id="ARBA00022980"/>
    </source>
</evidence>
<comment type="similarity">
    <text evidence="1 7">Belongs to the bacterial ribosomal protein bL9 family.</text>
</comment>
<dbReference type="InterPro" id="IPR009027">
    <property type="entry name" value="Ribosomal_bL9/RNase_H1_N"/>
</dbReference>
<dbReference type="InterPro" id="IPR036791">
    <property type="entry name" value="Ribosomal_bL9_C_sf"/>
</dbReference>
<evidence type="ECO:0000313" key="10">
    <source>
        <dbReference type="EMBL" id="OQX03540.1"/>
    </source>
</evidence>
<dbReference type="InterPro" id="IPR020069">
    <property type="entry name" value="Ribosomal_bL9_C"/>
</dbReference>
<dbReference type="Proteomes" id="UP000192491">
    <property type="component" value="Unassembled WGS sequence"/>
</dbReference>
<evidence type="ECO:0000256" key="5">
    <source>
        <dbReference type="ARBA" id="ARBA00023274"/>
    </source>
</evidence>
<dbReference type="InterPro" id="IPR036935">
    <property type="entry name" value="Ribosomal_bL9_N_sf"/>
</dbReference>
<evidence type="ECO:0000259" key="9">
    <source>
        <dbReference type="PROSITE" id="PS00651"/>
    </source>
</evidence>
<dbReference type="PANTHER" id="PTHR21368">
    <property type="entry name" value="50S RIBOSOMAL PROTEIN L9"/>
    <property type="match status" value="1"/>
</dbReference>
<evidence type="ECO:0000256" key="1">
    <source>
        <dbReference type="ARBA" id="ARBA00010605"/>
    </source>
</evidence>
<dbReference type="GO" id="GO:0019843">
    <property type="term" value="F:rRNA binding"/>
    <property type="evidence" value="ECO:0007669"/>
    <property type="project" value="UniProtKB-UniRule"/>
</dbReference>
<dbReference type="SUPFAM" id="SSF55658">
    <property type="entry name" value="L9 N-domain-like"/>
    <property type="match status" value="1"/>
</dbReference>